<protein>
    <submittedName>
        <fullName evidence="1">Uncharacterized protein</fullName>
    </submittedName>
</protein>
<comment type="caution">
    <text evidence="1">The sequence shown here is derived from an EMBL/GenBank/DDBJ whole genome shotgun (WGS) entry which is preliminary data.</text>
</comment>
<proteinExistence type="predicted"/>
<organism evidence="1 2">
    <name type="scientific">Amycolatopsis thermophila</name>
    <dbReference type="NCBI Taxonomy" id="206084"/>
    <lineage>
        <taxon>Bacteria</taxon>
        <taxon>Bacillati</taxon>
        <taxon>Actinomycetota</taxon>
        <taxon>Actinomycetes</taxon>
        <taxon>Pseudonocardiales</taxon>
        <taxon>Pseudonocardiaceae</taxon>
        <taxon>Amycolatopsis</taxon>
    </lineage>
</organism>
<evidence type="ECO:0000313" key="1">
    <source>
        <dbReference type="EMBL" id="MDQ0378080.1"/>
    </source>
</evidence>
<keyword evidence="2" id="KW-1185">Reference proteome</keyword>
<dbReference type="RefSeq" id="WP_306990687.1">
    <property type="nucleotide sequence ID" value="NZ_JAUSUT010000001.1"/>
</dbReference>
<dbReference type="EMBL" id="JAUSUT010000001">
    <property type="protein sequence ID" value="MDQ0378080.1"/>
    <property type="molecule type" value="Genomic_DNA"/>
</dbReference>
<reference evidence="1 2" key="1">
    <citation type="submission" date="2023-07" db="EMBL/GenBank/DDBJ databases">
        <title>Sequencing the genomes of 1000 actinobacteria strains.</title>
        <authorList>
            <person name="Klenk H.-P."/>
        </authorList>
    </citation>
    <scope>NUCLEOTIDE SEQUENCE [LARGE SCALE GENOMIC DNA]</scope>
    <source>
        <strain evidence="1 2">DSM 45805</strain>
    </source>
</reference>
<accession>A0ABU0ES19</accession>
<evidence type="ECO:0000313" key="2">
    <source>
        <dbReference type="Proteomes" id="UP001229651"/>
    </source>
</evidence>
<sequence length="105" mass="12040">MDEETGTHLRRAVEQMQQRLSDISPRIYMLQQAPTFGNDKYARQAAAHFLFAMDSDSRSLVKVYFAALDLLRTLHQAIDVAISKYDASDEAARETLSTFRNLDRQ</sequence>
<dbReference type="Proteomes" id="UP001229651">
    <property type="component" value="Unassembled WGS sequence"/>
</dbReference>
<name>A0ABU0ES19_9PSEU</name>
<gene>
    <name evidence="1" type="ORF">FB470_002074</name>
</gene>